<keyword evidence="3" id="KW-1185">Reference proteome</keyword>
<feature type="compositionally biased region" description="Basic and acidic residues" evidence="1">
    <location>
        <begin position="1"/>
        <end position="10"/>
    </location>
</feature>
<dbReference type="OrthoDB" id="5374844at2759"/>
<feature type="compositionally biased region" description="Polar residues" evidence="1">
    <location>
        <begin position="213"/>
        <end position="228"/>
    </location>
</feature>
<feature type="compositionally biased region" description="Polar residues" evidence="1">
    <location>
        <begin position="166"/>
        <end position="176"/>
    </location>
</feature>
<evidence type="ECO:0000313" key="2">
    <source>
        <dbReference type="EMBL" id="KAH9825381.1"/>
    </source>
</evidence>
<feature type="compositionally biased region" description="Polar residues" evidence="1">
    <location>
        <begin position="687"/>
        <end position="704"/>
    </location>
</feature>
<feature type="compositionally biased region" description="Polar residues" evidence="1">
    <location>
        <begin position="444"/>
        <end position="457"/>
    </location>
</feature>
<reference evidence="2 3" key="1">
    <citation type="journal article" date="2018" name="IMA Fungus">
        <title>IMA Genome-F 10: Nine draft genome sequences of Claviceps purpurea s.lat., including C. arundinis, C. humidiphila, and C. cf. spartinae, pseudomolecules for the pitch canker pathogen Fusarium circinatum, draft genome of Davidsoniella eucalypti, Grosmannia galeiformis, Quambalaria eucalypti, and Teratosphaeria destructans.</title>
        <authorList>
            <person name="Wingfield B.D."/>
            <person name="Liu M."/>
            <person name="Nguyen H.D."/>
            <person name="Lane F.A."/>
            <person name="Morgan S.W."/>
            <person name="De Vos L."/>
            <person name="Wilken P.M."/>
            <person name="Duong T.A."/>
            <person name="Aylward J."/>
            <person name="Coetzee M.P."/>
            <person name="Dadej K."/>
            <person name="De Beer Z.W."/>
            <person name="Findlay W."/>
            <person name="Havenga M."/>
            <person name="Kolarik M."/>
            <person name="Menzies J.G."/>
            <person name="Naidoo K."/>
            <person name="Pochopski O."/>
            <person name="Shoukouhi P."/>
            <person name="Santana Q.C."/>
            <person name="Seifert K.A."/>
            <person name="Soal N."/>
            <person name="Steenkamp E.T."/>
            <person name="Tatham C.T."/>
            <person name="van der Nest M.A."/>
            <person name="Wingfield M.J."/>
        </authorList>
    </citation>
    <scope>NUCLEOTIDE SEQUENCE [LARGE SCALE GENOMIC DNA]</scope>
    <source>
        <strain evidence="2">CMW44962</strain>
    </source>
</reference>
<sequence>MVGDKSKDVPEPTSVAISEDHAAQTTGKAKILTAGTPTGTEKSQMPLAAAQPLVHSSSSRLTHESKSKRDQDAVGMPNEVPAKLGDQSAAQNPTSSVLKSARSTSKRRIAPGDVVGSPKRPMNDLAPLSTDESRLTKRLRAQDGLAPASASRKARKARCRKMASSLSKKPQSTSAQEMEALSAPQEQGKEGTALATEAIPLRRSARNAAKARQNPSHDSSQTTANTAAKTRDKSPSWNELQARGSDEGIIAVTHKRIASEEATEVVPDSANQRPLSRKNAPSIENITTRESHVVTATPAARSASIIPSTGLRIANIQDPVQRKSSVVPRTPAPLPSSPPQRSSLGGNGPKRSTIISFDRTGPRNQGSRLGKTKETSLACASRRQSPSGQQAVLPHARLNGLDEPSSVATHRTAKTAHSMRASPRNVASSVQDALGDFLTGQKTNVPTPTKHAQSNAASKVGKAANQAPPSAKAGDEVFQCIDDFEGSTVVEQLLPSPRNVTSKAEVDRTASQRLMPPPAPRADTIDLQKSPNAPVPVSKDKVRTDIRSLDVGAGKVASPKAGDKRHIQSEDAMPSKRRNMTTVVHNGIANATANTDAVAATDTCSTVPATKQPVCKPTKWLIRKASRRSTKGTVDLGGSPVPKNCEYADGFGTVLEQYSASAKLASDHCHESSSERVAPVARELSQAELSQSDLPPSYQPQERSSNSKHRPASPERDSQAITDFAVQVISPEKLGLQDTGAAPTTDPFKSFGGVVKTKIARHQASPQRIGQKRAYVPCAEKLSGASQQGALEHDPEETLVEPEIAQRRNANISNNKTTASGVPELPNSLDEIGAWRDGLSSHHTNLFDELVTVTHRLVQHLVERETAARDVVEDYRSRGVRLVQQMEMNHAQDFAAYSTDLGQQRKMLHDELGEYSGQLAGSMEVLRRAREQRIERGKGRAEGDRRLLELIAKLQ</sequence>
<evidence type="ECO:0000313" key="3">
    <source>
        <dbReference type="Proteomes" id="UP001138500"/>
    </source>
</evidence>
<name>A0A9W7W0A2_9PEZI</name>
<feature type="compositionally biased region" description="Basic and acidic residues" evidence="1">
    <location>
        <begin position="61"/>
        <end position="72"/>
    </location>
</feature>
<reference evidence="2 3" key="2">
    <citation type="journal article" date="2021" name="Curr. Genet.">
        <title>Genetic response to nitrogen starvation in the aggressive Eucalyptus foliar pathogen Teratosphaeria destructans.</title>
        <authorList>
            <person name="Havenga M."/>
            <person name="Wingfield B.D."/>
            <person name="Wingfield M.J."/>
            <person name="Dreyer L.L."/>
            <person name="Roets F."/>
            <person name="Aylward J."/>
        </authorList>
    </citation>
    <scope>NUCLEOTIDE SEQUENCE [LARGE SCALE GENOMIC DNA]</scope>
    <source>
        <strain evidence="2">CMW44962</strain>
    </source>
</reference>
<dbReference type="Proteomes" id="UP001138500">
    <property type="component" value="Unassembled WGS sequence"/>
</dbReference>
<protein>
    <submittedName>
        <fullName evidence="2">Uncharacterized protein</fullName>
    </submittedName>
</protein>
<accession>A0A9W7W0A2</accession>
<feature type="region of interest" description="Disordered" evidence="1">
    <location>
        <begin position="260"/>
        <end position="425"/>
    </location>
</feature>
<feature type="region of interest" description="Disordered" evidence="1">
    <location>
        <begin position="1"/>
        <end position="245"/>
    </location>
</feature>
<feature type="region of interest" description="Disordered" evidence="1">
    <location>
        <begin position="500"/>
        <end position="539"/>
    </location>
</feature>
<feature type="compositionally biased region" description="Polar residues" evidence="1">
    <location>
        <begin position="88"/>
        <end position="103"/>
    </location>
</feature>
<comment type="caution">
    <text evidence="2">The sequence shown here is derived from an EMBL/GenBank/DDBJ whole genome shotgun (WGS) entry which is preliminary data.</text>
</comment>
<feature type="compositionally biased region" description="Basic residues" evidence="1">
    <location>
        <begin position="152"/>
        <end position="161"/>
    </location>
</feature>
<feature type="region of interest" description="Disordered" evidence="1">
    <location>
        <begin position="673"/>
        <end position="718"/>
    </location>
</feature>
<organism evidence="2 3">
    <name type="scientific">Teratosphaeria destructans</name>
    <dbReference type="NCBI Taxonomy" id="418781"/>
    <lineage>
        <taxon>Eukaryota</taxon>
        <taxon>Fungi</taxon>
        <taxon>Dikarya</taxon>
        <taxon>Ascomycota</taxon>
        <taxon>Pezizomycotina</taxon>
        <taxon>Dothideomycetes</taxon>
        <taxon>Dothideomycetidae</taxon>
        <taxon>Mycosphaerellales</taxon>
        <taxon>Teratosphaeriaceae</taxon>
        <taxon>Teratosphaeria</taxon>
    </lineage>
</organism>
<proteinExistence type="predicted"/>
<feature type="region of interest" description="Disordered" evidence="1">
    <location>
        <begin position="555"/>
        <end position="576"/>
    </location>
</feature>
<dbReference type="EMBL" id="RIBY02002123">
    <property type="protein sequence ID" value="KAH9825381.1"/>
    <property type="molecule type" value="Genomic_DNA"/>
</dbReference>
<dbReference type="AlphaFoldDB" id="A0A9W7W0A2"/>
<feature type="region of interest" description="Disordered" evidence="1">
    <location>
        <begin position="444"/>
        <end position="471"/>
    </location>
</feature>
<gene>
    <name evidence="2" type="ORF">Tdes44962_MAKER04221</name>
</gene>
<evidence type="ECO:0000256" key="1">
    <source>
        <dbReference type="SAM" id="MobiDB-lite"/>
    </source>
</evidence>